<name>A0A6I3XC23_9BURK</name>
<dbReference type="InterPro" id="IPR001387">
    <property type="entry name" value="Cro/C1-type_HTH"/>
</dbReference>
<proteinExistence type="predicted"/>
<comment type="caution">
    <text evidence="2">The sequence shown here is derived from an EMBL/GenBank/DDBJ whole genome shotgun (WGS) entry which is preliminary data.</text>
</comment>
<dbReference type="AlphaFoldDB" id="A0A6I3XC23"/>
<dbReference type="PROSITE" id="PS50943">
    <property type="entry name" value="HTH_CROC1"/>
    <property type="match status" value="1"/>
</dbReference>
<dbReference type="SMART" id="SM00530">
    <property type="entry name" value="HTH_XRE"/>
    <property type="match status" value="1"/>
</dbReference>
<dbReference type="Proteomes" id="UP000431684">
    <property type="component" value="Unassembled WGS sequence"/>
</dbReference>
<keyword evidence="3" id="KW-1185">Reference proteome</keyword>
<dbReference type="SUPFAM" id="SSF47413">
    <property type="entry name" value="lambda repressor-like DNA-binding domains"/>
    <property type="match status" value="1"/>
</dbReference>
<accession>A0A6I3XC23</accession>
<evidence type="ECO:0000313" key="2">
    <source>
        <dbReference type="EMBL" id="MUI13927.1"/>
    </source>
</evidence>
<dbReference type="CDD" id="cd00093">
    <property type="entry name" value="HTH_XRE"/>
    <property type="match status" value="1"/>
</dbReference>
<gene>
    <name evidence="2" type="ORF">GJV26_15905</name>
</gene>
<organism evidence="2 3">
    <name type="scientific">Pseudoduganella dura</name>
    <dbReference type="NCBI Taxonomy" id="321982"/>
    <lineage>
        <taxon>Bacteria</taxon>
        <taxon>Pseudomonadati</taxon>
        <taxon>Pseudomonadota</taxon>
        <taxon>Betaproteobacteria</taxon>
        <taxon>Burkholderiales</taxon>
        <taxon>Oxalobacteraceae</taxon>
        <taxon>Telluria group</taxon>
        <taxon>Pseudoduganella</taxon>
    </lineage>
</organism>
<evidence type="ECO:0000313" key="3">
    <source>
        <dbReference type="Proteomes" id="UP000431684"/>
    </source>
</evidence>
<dbReference type="Pfam" id="PF01381">
    <property type="entry name" value="HTH_3"/>
    <property type="match status" value="1"/>
</dbReference>
<dbReference type="InterPro" id="IPR010982">
    <property type="entry name" value="Lambda_DNA-bd_dom_sf"/>
</dbReference>
<dbReference type="EMBL" id="WNWM01000002">
    <property type="protein sequence ID" value="MUI13927.1"/>
    <property type="molecule type" value="Genomic_DNA"/>
</dbReference>
<dbReference type="GO" id="GO:0003677">
    <property type="term" value="F:DNA binding"/>
    <property type="evidence" value="ECO:0007669"/>
    <property type="project" value="InterPro"/>
</dbReference>
<protein>
    <submittedName>
        <fullName evidence="2">Helix-turn-helix domain-containing protein</fullName>
    </submittedName>
</protein>
<dbReference type="OrthoDB" id="2736385at2"/>
<reference evidence="2 3" key="1">
    <citation type="submission" date="2019-11" db="EMBL/GenBank/DDBJ databases">
        <title>Draft Genome Sequences of Six Type Strains of the Genus Massilia.</title>
        <authorList>
            <person name="Miess H."/>
            <person name="Frediansyah A."/>
            <person name="Goeker M."/>
            <person name="Gross H."/>
        </authorList>
    </citation>
    <scope>NUCLEOTIDE SEQUENCE [LARGE SCALE GENOMIC DNA]</scope>
    <source>
        <strain evidence="2 3">DSM 17513</strain>
    </source>
</reference>
<feature type="domain" description="HTH cro/C1-type" evidence="1">
    <location>
        <begin position="112"/>
        <end position="166"/>
    </location>
</feature>
<sequence length="181" mass="19545">MHTIRQRTRCTFLRSFQGNLIMTSDTQLSPEFARSMSGWVFQPTSMSATSVTGICYTQVTFDMAAAAPSHSIHGTSISAIVAEREKDPRKAAAYARARQKLAGRLADGEASLVQLRLASGMSQSQLANAMGKKQPYVARLETGSNDVQLSTIESLAKALGVPVSTVFAAIMASRKKQEEQS</sequence>
<dbReference type="Gene3D" id="1.10.260.40">
    <property type="entry name" value="lambda repressor-like DNA-binding domains"/>
    <property type="match status" value="1"/>
</dbReference>
<evidence type="ECO:0000259" key="1">
    <source>
        <dbReference type="PROSITE" id="PS50943"/>
    </source>
</evidence>